<dbReference type="CDD" id="cd00452">
    <property type="entry name" value="KDPG_aldolase"/>
    <property type="match status" value="1"/>
</dbReference>
<keyword evidence="6 9" id="KW-0456">Lyase</keyword>
<evidence type="ECO:0000313" key="10">
    <source>
        <dbReference type="Proteomes" id="UP000561459"/>
    </source>
</evidence>
<dbReference type="InterPro" id="IPR031338">
    <property type="entry name" value="KDPG/KHG_AS_2"/>
</dbReference>
<evidence type="ECO:0000256" key="6">
    <source>
        <dbReference type="ARBA" id="ARBA00023239"/>
    </source>
</evidence>
<dbReference type="Proteomes" id="UP000561459">
    <property type="component" value="Unassembled WGS sequence"/>
</dbReference>
<evidence type="ECO:0000256" key="7">
    <source>
        <dbReference type="ARBA" id="ARBA00023270"/>
    </source>
</evidence>
<gene>
    <name evidence="9" type="ORF">GGR39_001537</name>
</gene>
<dbReference type="PROSITE" id="PS00160">
    <property type="entry name" value="ALDOLASE_KDPG_KHG_2"/>
    <property type="match status" value="1"/>
</dbReference>
<evidence type="ECO:0000313" key="9">
    <source>
        <dbReference type="EMBL" id="MBB3939887.1"/>
    </source>
</evidence>
<comment type="subunit">
    <text evidence="4">Homotrimer.</text>
</comment>
<evidence type="ECO:0000256" key="1">
    <source>
        <dbReference type="ARBA" id="ARBA00000654"/>
    </source>
</evidence>
<proteinExistence type="inferred from homology"/>
<protein>
    <recommendedName>
        <fullName evidence="5">2-dehydro-3-deoxy-phosphogluconate aldolase</fullName>
        <ecNumber evidence="5">4.1.2.14</ecNumber>
    </recommendedName>
</protein>
<dbReference type="InterPro" id="IPR031337">
    <property type="entry name" value="KDPG/KHG_AS_1"/>
</dbReference>
<dbReference type="PANTHER" id="PTHR30246:SF1">
    <property type="entry name" value="2-DEHYDRO-3-DEOXY-6-PHOSPHOGALACTONATE ALDOLASE-RELATED"/>
    <property type="match status" value="1"/>
</dbReference>
<reference evidence="9 10" key="1">
    <citation type="submission" date="2020-08" db="EMBL/GenBank/DDBJ databases">
        <title>Genomic Encyclopedia of Type Strains, Phase IV (KMG-IV): sequencing the most valuable type-strain genomes for metagenomic binning, comparative biology and taxonomic classification.</title>
        <authorList>
            <person name="Goeker M."/>
        </authorList>
    </citation>
    <scope>NUCLEOTIDE SEQUENCE [LARGE SCALE GENOMIC DNA]</scope>
    <source>
        <strain evidence="9 10">DSM 27568</strain>
    </source>
</reference>
<dbReference type="PROSITE" id="PS00159">
    <property type="entry name" value="ALDOLASE_KDPG_KHG_1"/>
    <property type="match status" value="1"/>
</dbReference>
<dbReference type="NCBIfam" id="NF004325">
    <property type="entry name" value="PRK05718.1"/>
    <property type="match status" value="1"/>
</dbReference>
<dbReference type="InterPro" id="IPR000887">
    <property type="entry name" value="Aldlse_KDPG_KHG"/>
</dbReference>
<dbReference type="InterPro" id="IPR013785">
    <property type="entry name" value="Aldolase_TIM"/>
</dbReference>
<evidence type="ECO:0000256" key="4">
    <source>
        <dbReference type="ARBA" id="ARBA00011233"/>
    </source>
</evidence>
<sequence>MTELSPIPSPVERVMMLAPVIPVLVIDDLDHALPIAEALVAGGLPALEVTLRTPCAIDAIKVMKQVPGAVVGAGTVLNPDDLGRALDAGAEFIVSPGLTPKLGEAMARSGAPILPGTANAADIMLALELGFTRLKFFPAVASGGTPALKAIAGPFASVRFCPTGGITQDTAPEWLALPNVLCVGGSWMVPKIEAGQRPDTAQIERRARAAAGLAR</sequence>
<dbReference type="Gene3D" id="3.20.20.70">
    <property type="entry name" value="Aldolase class I"/>
    <property type="match status" value="1"/>
</dbReference>
<keyword evidence="7" id="KW-0704">Schiff base</keyword>
<comment type="similarity">
    <text evidence="3">Belongs to the KHG/KDPG aldolase family.</text>
</comment>
<dbReference type="AlphaFoldDB" id="A0A7W6FZ75"/>
<dbReference type="EMBL" id="JACIDY010000003">
    <property type="protein sequence ID" value="MBB3939887.1"/>
    <property type="molecule type" value="Genomic_DNA"/>
</dbReference>
<evidence type="ECO:0000256" key="8">
    <source>
        <dbReference type="ARBA" id="ARBA00023277"/>
    </source>
</evidence>
<comment type="catalytic activity">
    <reaction evidence="1">
        <text>2-dehydro-3-deoxy-6-phospho-D-gluconate = D-glyceraldehyde 3-phosphate + pyruvate</text>
        <dbReference type="Rhea" id="RHEA:17089"/>
        <dbReference type="ChEBI" id="CHEBI:15361"/>
        <dbReference type="ChEBI" id="CHEBI:57569"/>
        <dbReference type="ChEBI" id="CHEBI:59776"/>
        <dbReference type="EC" id="4.1.2.14"/>
    </reaction>
</comment>
<dbReference type="GO" id="GO:0008675">
    <property type="term" value="F:2-dehydro-3-deoxy-phosphogluconate aldolase activity"/>
    <property type="evidence" value="ECO:0007669"/>
    <property type="project" value="UniProtKB-EC"/>
</dbReference>
<evidence type="ECO:0000256" key="5">
    <source>
        <dbReference type="ARBA" id="ARBA00013063"/>
    </source>
</evidence>
<organism evidence="9 10">
    <name type="scientific">Novosphingobium fluoreni</name>
    <dbReference type="NCBI Taxonomy" id="1391222"/>
    <lineage>
        <taxon>Bacteria</taxon>
        <taxon>Pseudomonadati</taxon>
        <taxon>Pseudomonadota</taxon>
        <taxon>Alphaproteobacteria</taxon>
        <taxon>Sphingomonadales</taxon>
        <taxon>Sphingomonadaceae</taxon>
        <taxon>Novosphingobium</taxon>
    </lineage>
</organism>
<dbReference type="NCBIfam" id="TIGR01182">
    <property type="entry name" value="eda"/>
    <property type="match status" value="1"/>
</dbReference>
<comment type="pathway">
    <text evidence="2">Carbohydrate acid metabolism; 2-dehydro-3-deoxy-D-gluconate degradation; D-glyceraldehyde 3-phosphate and pyruvate from 2-dehydro-3-deoxy-D-gluconate: step 2/2.</text>
</comment>
<keyword evidence="8" id="KW-0119">Carbohydrate metabolism</keyword>
<comment type="caution">
    <text evidence="9">The sequence shown here is derived from an EMBL/GenBank/DDBJ whole genome shotgun (WGS) entry which is preliminary data.</text>
</comment>
<evidence type="ECO:0000256" key="2">
    <source>
        <dbReference type="ARBA" id="ARBA00004736"/>
    </source>
</evidence>
<dbReference type="PANTHER" id="PTHR30246">
    <property type="entry name" value="2-KETO-3-DEOXY-6-PHOSPHOGLUCONATE ALDOLASE"/>
    <property type="match status" value="1"/>
</dbReference>
<evidence type="ECO:0000256" key="3">
    <source>
        <dbReference type="ARBA" id="ARBA00006906"/>
    </source>
</evidence>
<dbReference type="EC" id="4.1.2.14" evidence="5"/>
<dbReference type="SUPFAM" id="SSF51569">
    <property type="entry name" value="Aldolase"/>
    <property type="match status" value="1"/>
</dbReference>
<name>A0A7W6FZ75_9SPHN</name>
<keyword evidence="10" id="KW-1185">Reference proteome</keyword>
<dbReference type="Pfam" id="PF01081">
    <property type="entry name" value="Aldolase"/>
    <property type="match status" value="1"/>
</dbReference>
<accession>A0A7W6FZ75</accession>